<name>A0A813DWU0_POLGL</name>
<evidence type="ECO:0000313" key="1">
    <source>
        <dbReference type="EMBL" id="CAE8591007.1"/>
    </source>
</evidence>
<feature type="non-terminal residue" evidence="1">
    <location>
        <position position="1"/>
    </location>
</feature>
<sequence length="241" mass="26780">AMRYYHQADKPPSMIYVTDGGVQDCTGVLQLMTRRSARILLALAASDPDDNLAVLRETLRIAAARKIGSFYDPRDPRRNVSSVLDEFKEDRSKTFLVLGIRYGWGAKGARAAETFDGLGATGRLFVVKNRLPPSLEDFRPEVLLSEAEILRSGRESEQEMPARWEESELRQSDLGGCCCDCCHSAGCNIGPKFPHLSNANQFLTPELFSSLCRLGYRLSADAVHAISQDGQLEEPWERGIV</sequence>
<dbReference type="OrthoDB" id="447599at2759"/>
<dbReference type="Proteomes" id="UP000654075">
    <property type="component" value="Unassembled WGS sequence"/>
</dbReference>
<proteinExistence type="predicted"/>
<keyword evidence="2" id="KW-1185">Reference proteome</keyword>
<dbReference type="AlphaFoldDB" id="A0A813DWU0"/>
<organism evidence="1 2">
    <name type="scientific">Polarella glacialis</name>
    <name type="common">Dinoflagellate</name>
    <dbReference type="NCBI Taxonomy" id="89957"/>
    <lineage>
        <taxon>Eukaryota</taxon>
        <taxon>Sar</taxon>
        <taxon>Alveolata</taxon>
        <taxon>Dinophyceae</taxon>
        <taxon>Suessiales</taxon>
        <taxon>Suessiaceae</taxon>
        <taxon>Polarella</taxon>
    </lineage>
</organism>
<accession>A0A813DWU0</accession>
<gene>
    <name evidence="1" type="ORF">PGLA1383_LOCUS9703</name>
</gene>
<dbReference type="EMBL" id="CAJNNV010004629">
    <property type="protein sequence ID" value="CAE8591007.1"/>
    <property type="molecule type" value="Genomic_DNA"/>
</dbReference>
<protein>
    <submittedName>
        <fullName evidence="1">Uncharacterized protein</fullName>
    </submittedName>
</protein>
<evidence type="ECO:0000313" key="2">
    <source>
        <dbReference type="Proteomes" id="UP000654075"/>
    </source>
</evidence>
<comment type="caution">
    <text evidence="1">The sequence shown here is derived from an EMBL/GenBank/DDBJ whole genome shotgun (WGS) entry which is preliminary data.</text>
</comment>
<reference evidence="1" key="1">
    <citation type="submission" date="2021-02" db="EMBL/GenBank/DDBJ databases">
        <authorList>
            <person name="Dougan E. K."/>
            <person name="Rhodes N."/>
            <person name="Thang M."/>
            <person name="Chan C."/>
        </authorList>
    </citation>
    <scope>NUCLEOTIDE SEQUENCE</scope>
</reference>